<sequence length="173" mass="19332">MVSYLEEALKSKLEGFEGQEREQIGEEYAKNLVEPILPPMVSPTLPSPVGFWKDGLLKTKPTANATKSTIGVLHEGGDVRKVQNQIYLQLTIHIKVVSEQPPIEDLDSYCLSYRRFSDIVASSPIAFFETLTPQDWLDNSNIARDIEELNMGKSSAIMEQRFGDNLGGFNSPQ</sequence>
<organism evidence="1 2">
    <name type="scientific">Catharanthus roseus</name>
    <name type="common">Madagascar periwinkle</name>
    <name type="synonym">Vinca rosea</name>
    <dbReference type="NCBI Taxonomy" id="4058"/>
    <lineage>
        <taxon>Eukaryota</taxon>
        <taxon>Viridiplantae</taxon>
        <taxon>Streptophyta</taxon>
        <taxon>Embryophyta</taxon>
        <taxon>Tracheophyta</taxon>
        <taxon>Spermatophyta</taxon>
        <taxon>Magnoliopsida</taxon>
        <taxon>eudicotyledons</taxon>
        <taxon>Gunneridae</taxon>
        <taxon>Pentapetalae</taxon>
        <taxon>asterids</taxon>
        <taxon>lamiids</taxon>
        <taxon>Gentianales</taxon>
        <taxon>Apocynaceae</taxon>
        <taxon>Rauvolfioideae</taxon>
        <taxon>Vinceae</taxon>
        <taxon>Catharanthinae</taxon>
        <taxon>Catharanthus</taxon>
    </lineage>
</organism>
<dbReference type="Proteomes" id="UP001060085">
    <property type="component" value="Linkage Group LG07"/>
</dbReference>
<reference evidence="2" key="1">
    <citation type="journal article" date="2023" name="Nat. Plants">
        <title>Single-cell RNA sequencing provides a high-resolution roadmap for understanding the multicellular compartmentation of specialized metabolism.</title>
        <authorList>
            <person name="Sun S."/>
            <person name="Shen X."/>
            <person name="Li Y."/>
            <person name="Li Y."/>
            <person name="Wang S."/>
            <person name="Li R."/>
            <person name="Zhang H."/>
            <person name="Shen G."/>
            <person name="Guo B."/>
            <person name="Wei J."/>
            <person name="Xu J."/>
            <person name="St-Pierre B."/>
            <person name="Chen S."/>
            <person name="Sun C."/>
        </authorList>
    </citation>
    <scope>NUCLEOTIDE SEQUENCE [LARGE SCALE GENOMIC DNA]</scope>
</reference>
<keyword evidence="2" id="KW-1185">Reference proteome</keyword>
<accession>A0ACB9ZWB0</accession>
<evidence type="ECO:0000313" key="1">
    <source>
        <dbReference type="EMBL" id="KAI5652596.1"/>
    </source>
</evidence>
<evidence type="ECO:0000313" key="2">
    <source>
        <dbReference type="Proteomes" id="UP001060085"/>
    </source>
</evidence>
<proteinExistence type="predicted"/>
<protein>
    <submittedName>
        <fullName evidence="1">Uncharacterized protein</fullName>
    </submittedName>
</protein>
<dbReference type="EMBL" id="CM044707">
    <property type="protein sequence ID" value="KAI5652596.1"/>
    <property type="molecule type" value="Genomic_DNA"/>
</dbReference>
<gene>
    <name evidence="1" type="ORF">M9H77_29783</name>
</gene>
<name>A0ACB9ZWB0_CATRO</name>
<comment type="caution">
    <text evidence="1">The sequence shown here is derived from an EMBL/GenBank/DDBJ whole genome shotgun (WGS) entry which is preliminary data.</text>
</comment>